<comment type="caution">
    <text evidence="4">The sequence shown here is derived from an EMBL/GenBank/DDBJ whole genome shotgun (WGS) entry which is preliminary data.</text>
</comment>
<proteinExistence type="inferred from homology"/>
<dbReference type="Proteomes" id="UP000624325">
    <property type="component" value="Unassembled WGS sequence"/>
</dbReference>
<feature type="domain" description="STAS" evidence="3">
    <location>
        <begin position="25"/>
        <end position="110"/>
    </location>
</feature>
<evidence type="ECO:0000259" key="3">
    <source>
        <dbReference type="PROSITE" id="PS50801"/>
    </source>
</evidence>
<keyword evidence="5" id="KW-1185">Reference proteome</keyword>
<dbReference type="Pfam" id="PF13466">
    <property type="entry name" value="STAS_2"/>
    <property type="match status" value="1"/>
</dbReference>
<reference evidence="4 5" key="1">
    <citation type="submission" date="2021-01" db="EMBL/GenBank/DDBJ databases">
        <title>Whole genome shotgun sequence of Asanoa iriomotensis NBRC 100142.</title>
        <authorList>
            <person name="Komaki H."/>
            <person name="Tamura T."/>
        </authorList>
    </citation>
    <scope>NUCLEOTIDE SEQUENCE [LARGE SCALE GENOMIC DNA]</scope>
    <source>
        <strain evidence="4 5">NBRC 100142</strain>
    </source>
</reference>
<dbReference type="PANTHER" id="PTHR33495">
    <property type="entry name" value="ANTI-SIGMA FACTOR ANTAGONIST TM_1081-RELATED-RELATED"/>
    <property type="match status" value="1"/>
</dbReference>
<comment type="similarity">
    <text evidence="1 2">Belongs to the anti-sigma-factor antagonist family.</text>
</comment>
<dbReference type="Gene3D" id="3.30.750.24">
    <property type="entry name" value="STAS domain"/>
    <property type="match status" value="1"/>
</dbReference>
<evidence type="ECO:0000256" key="1">
    <source>
        <dbReference type="ARBA" id="ARBA00009013"/>
    </source>
</evidence>
<evidence type="ECO:0000313" key="5">
    <source>
        <dbReference type="Proteomes" id="UP000624325"/>
    </source>
</evidence>
<name>A0ABQ4C5I4_9ACTN</name>
<sequence length="110" mass="11691">MTRSDGRRPAELALAVRSSRAGPWITAAGDLDADTADDLRTVVTAMIGPGREVTVDLADVAFIDSHGVFVLVRARQTAADHGGTLRVTNCQPPVRRVLEIAAVLDLLTDD</sequence>
<dbReference type="PANTHER" id="PTHR33495:SF2">
    <property type="entry name" value="ANTI-SIGMA FACTOR ANTAGONIST TM_1081-RELATED"/>
    <property type="match status" value="1"/>
</dbReference>
<dbReference type="InterPro" id="IPR058548">
    <property type="entry name" value="MlaB-like_STAS"/>
</dbReference>
<dbReference type="EMBL" id="BONC01000028">
    <property type="protein sequence ID" value="GIF58025.1"/>
    <property type="molecule type" value="Genomic_DNA"/>
</dbReference>
<dbReference type="PROSITE" id="PS50801">
    <property type="entry name" value="STAS"/>
    <property type="match status" value="1"/>
</dbReference>
<accession>A0ABQ4C5I4</accession>
<gene>
    <name evidence="4" type="ORF">Air01nite_41200</name>
</gene>
<dbReference type="InterPro" id="IPR002645">
    <property type="entry name" value="STAS_dom"/>
</dbReference>
<organism evidence="4 5">
    <name type="scientific">Asanoa iriomotensis</name>
    <dbReference type="NCBI Taxonomy" id="234613"/>
    <lineage>
        <taxon>Bacteria</taxon>
        <taxon>Bacillati</taxon>
        <taxon>Actinomycetota</taxon>
        <taxon>Actinomycetes</taxon>
        <taxon>Micromonosporales</taxon>
        <taxon>Micromonosporaceae</taxon>
        <taxon>Asanoa</taxon>
    </lineage>
</organism>
<dbReference type="RefSeq" id="WP_203704358.1">
    <property type="nucleotide sequence ID" value="NZ_BAAALU010000024.1"/>
</dbReference>
<evidence type="ECO:0000313" key="4">
    <source>
        <dbReference type="EMBL" id="GIF58025.1"/>
    </source>
</evidence>
<dbReference type="InterPro" id="IPR036513">
    <property type="entry name" value="STAS_dom_sf"/>
</dbReference>
<dbReference type="CDD" id="cd07043">
    <property type="entry name" value="STAS_anti-anti-sigma_factors"/>
    <property type="match status" value="1"/>
</dbReference>
<dbReference type="InterPro" id="IPR003658">
    <property type="entry name" value="Anti-sigma_ant"/>
</dbReference>
<protein>
    <recommendedName>
        <fullName evidence="2">Anti-sigma factor antagonist</fullName>
    </recommendedName>
</protein>
<dbReference type="SUPFAM" id="SSF52091">
    <property type="entry name" value="SpoIIaa-like"/>
    <property type="match status" value="1"/>
</dbReference>
<evidence type="ECO:0000256" key="2">
    <source>
        <dbReference type="RuleBase" id="RU003749"/>
    </source>
</evidence>
<dbReference type="NCBIfam" id="TIGR00377">
    <property type="entry name" value="ant_ant_sig"/>
    <property type="match status" value="1"/>
</dbReference>